<name>Q88G25_PSEPK</name>
<dbReference type="Pfam" id="PF07867">
    <property type="entry name" value="DUF1654"/>
    <property type="match status" value="1"/>
</dbReference>
<dbReference type="OrthoDB" id="6897193at2"/>
<sequence>MSKAKSAAKSQAPVATSFDLLAARIQKIINSPAAQKNRVAVIYKAPGESQEDWGALVEAMEGTEGVSLAFEDDGGVRVTWEKPLED</sequence>
<organism evidence="1 2">
    <name type="scientific">Pseudomonas putida (strain ATCC 47054 / DSM 6125 / CFBP 8728 / NCIMB 11950 / KT2440)</name>
    <dbReference type="NCBI Taxonomy" id="160488"/>
    <lineage>
        <taxon>Bacteria</taxon>
        <taxon>Pseudomonadati</taxon>
        <taxon>Pseudomonadota</taxon>
        <taxon>Gammaproteobacteria</taxon>
        <taxon>Pseudomonadales</taxon>
        <taxon>Pseudomonadaceae</taxon>
        <taxon>Pseudomonas</taxon>
    </lineage>
</organism>
<dbReference type="RefSeq" id="WP_010954727.1">
    <property type="nucleotide sequence ID" value="NC_002947.4"/>
</dbReference>
<dbReference type="PhylomeDB" id="Q88G25"/>
<dbReference type="InterPro" id="IPR012449">
    <property type="entry name" value="Phage_F116_Orf28"/>
</dbReference>
<dbReference type="EMBL" id="AE015451">
    <property type="protein sequence ID" value="AAN69495.1"/>
    <property type="molecule type" value="Genomic_DNA"/>
</dbReference>
<accession>Q88G25</accession>
<dbReference type="AlphaFoldDB" id="Q88G25"/>
<dbReference type="PATRIC" id="fig|160488.4.peg.4158"/>
<reference evidence="1 2" key="2">
    <citation type="journal article" date="2016" name="Environ. Microbiol.">
        <title>The revisited genome of Pseudomonas putida KT2440 enlightens its value as a robust metabolic chassis.</title>
        <authorList>
            <person name="Belda E."/>
            <person name="van Heck R.G."/>
            <person name="Lopez-Sanchez M.J."/>
            <person name="Cruveiller S."/>
            <person name="Barbe V."/>
            <person name="Fraser C."/>
            <person name="Klenk H.P."/>
            <person name="Petersen J."/>
            <person name="Morgat A."/>
            <person name="Nikel P.I."/>
            <person name="Vallenet D."/>
            <person name="Rouy Z."/>
            <person name="Sekowska A."/>
            <person name="Martins Dos Santos V.A."/>
            <person name="de Lorenzo V."/>
            <person name="Danchin A."/>
            <person name="Medigue C."/>
        </authorList>
    </citation>
    <scope>NUCLEOTIDE SEQUENCE [LARGE SCALE GENOMIC DNA]</scope>
    <source>
        <strain evidence="2">ATCC 47054 / DSM 6125 / CFBP 8728 / NCIMB 11950 / KT2440</strain>
    </source>
</reference>
<gene>
    <name evidence="1" type="ordered locus">PP_3901</name>
</gene>
<dbReference type="Proteomes" id="UP000000556">
    <property type="component" value="Chromosome"/>
</dbReference>
<evidence type="ECO:0008006" key="3">
    <source>
        <dbReference type="Google" id="ProtNLM"/>
    </source>
</evidence>
<dbReference type="PaxDb" id="160488-PP_3901"/>
<dbReference type="BioCyc" id="PPUT160488:G1G01-4165-MONOMER"/>
<reference evidence="1 2" key="1">
    <citation type="journal article" date="2002" name="Environ. Microbiol.">
        <title>Complete genome sequence and comparative analysis of the metabolically versatile Pseudomonas putida KT2440.</title>
        <authorList>
            <person name="Nelson K.E."/>
            <person name="Weinel C."/>
            <person name="Paulsen I.T."/>
            <person name="Dodson R.J."/>
            <person name="Hilbert H."/>
            <person name="Martins dos Santos V.A."/>
            <person name="Fouts D.E."/>
            <person name="Gill S.R."/>
            <person name="Pop M."/>
            <person name="Holmes M."/>
            <person name="Brinkac L."/>
            <person name="Beanan M."/>
            <person name="DeBoy R.T."/>
            <person name="Daugherty S."/>
            <person name="Kolonay J."/>
            <person name="Madupu R."/>
            <person name="Nelson W."/>
            <person name="White O."/>
            <person name="Peterson J."/>
            <person name="Khouri H."/>
            <person name="Hance I."/>
            <person name="Chris Lee P."/>
            <person name="Holtzapple E."/>
            <person name="Scanlan D."/>
            <person name="Tran K."/>
            <person name="Moazzez A."/>
            <person name="Utterback T."/>
            <person name="Rizzo M."/>
            <person name="Lee K."/>
            <person name="Kosack D."/>
            <person name="Moestl D."/>
            <person name="Wedler H."/>
            <person name="Lauber J."/>
            <person name="Stjepandic D."/>
            <person name="Hoheisel J."/>
            <person name="Straetz M."/>
            <person name="Heim S."/>
            <person name="Kiewitz C."/>
            <person name="Eisen J.A."/>
            <person name="Timmis K.N."/>
            <person name="Dusterhoft A."/>
            <person name="Tummler B."/>
            <person name="Fraser C.M."/>
        </authorList>
    </citation>
    <scope>NUCLEOTIDE SEQUENCE [LARGE SCALE GENOMIC DNA]</scope>
    <source>
        <strain evidence="2">ATCC 47054 / DSM 6125 / CFBP 8728 / NCIMB 11950 / KT2440</strain>
    </source>
</reference>
<keyword evidence="2" id="KW-1185">Reference proteome</keyword>
<dbReference type="KEGG" id="ppu:PP_3901"/>
<protein>
    <recommendedName>
        <fullName evidence="3">DUF1654 domain-containing protein</fullName>
    </recommendedName>
</protein>
<proteinExistence type="predicted"/>
<dbReference type="STRING" id="160488.PP_3901"/>
<evidence type="ECO:0000313" key="1">
    <source>
        <dbReference type="EMBL" id="AAN69495.1"/>
    </source>
</evidence>
<evidence type="ECO:0000313" key="2">
    <source>
        <dbReference type="Proteomes" id="UP000000556"/>
    </source>
</evidence>
<dbReference type="HOGENOM" id="CLU_153873_1_0_6"/>